<evidence type="ECO:0000256" key="6">
    <source>
        <dbReference type="ARBA" id="ARBA00023136"/>
    </source>
</evidence>
<feature type="coiled-coil region" evidence="9">
    <location>
        <begin position="179"/>
        <end position="206"/>
    </location>
</feature>
<dbReference type="Pfam" id="PF13206">
    <property type="entry name" value="VSG_B"/>
    <property type="match status" value="1"/>
</dbReference>
<evidence type="ECO:0000313" key="13">
    <source>
        <dbReference type="EMBL" id="AGH58962.1"/>
    </source>
</evidence>
<evidence type="ECO:0000256" key="8">
    <source>
        <dbReference type="ARBA" id="ARBA00023288"/>
    </source>
</evidence>
<comment type="function">
    <text evidence="1">VSG forms a coat on the surface of the parasite. The trypanosome evades the immune response of the host by expressing a series of antigenically distinct VSGs from an estimated 1000 VSG genes.</text>
</comment>
<evidence type="ECO:0000256" key="10">
    <source>
        <dbReference type="SAM" id="MobiDB-lite"/>
    </source>
</evidence>
<evidence type="ECO:0000256" key="1">
    <source>
        <dbReference type="ARBA" id="ARBA00002523"/>
    </source>
</evidence>
<dbReference type="AlphaFoldDB" id="M4SW40"/>
<dbReference type="VEuPathDB" id="TriTrypDB:Tb427_000428900"/>
<dbReference type="InterPro" id="IPR025932">
    <property type="entry name" value="Trypano_VSG_B_N_dom"/>
</dbReference>
<dbReference type="GO" id="GO:0098552">
    <property type="term" value="C:side of membrane"/>
    <property type="evidence" value="ECO:0007669"/>
    <property type="project" value="UniProtKB-KW"/>
</dbReference>
<keyword evidence="3" id="KW-1003">Cell membrane</keyword>
<evidence type="ECO:0000259" key="11">
    <source>
        <dbReference type="Pfam" id="PF10659"/>
    </source>
</evidence>
<protein>
    <submittedName>
        <fullName evidence="13">Variant surface glycoprotein 2239</fullName>
    </submittedName>
</protein>
<comment type="subcellular location">
    <subcellularLocation>
        <location evidence="2">Cell membrane</location>
        <topology evidence="2">Lipid-anchor</topology>
        <topology evidence="2">GPI-anchor</topology>
    </subcellularLocation>
</comment>
<evidence type="ECO:0000256" key="7">
    <source>
        <dbReference type="ARBA" id="ARBA00023180"/>
    </source>
</evidence>
<keyword evidence="4" id="KW-0336">GPI-anchor</keyword>
<evidence type="ECO:0000256" key="3">
    <source>
        <dbReference type="ARBA" id="ARBA00022475"/>
    </source>
</evidence>
<evidence type="ECO:0000259" key="12">
    <source>
        <dbReference type="Pfam" id="PF13206"/>
    </source>
</evidence>
<keyword evidence="6" id="KW-0472">Membrane</keyword>
<feature type="non-terminal residue" evidence="13">
    <location>
        <position position="1"/>
    </location>
</feature>
<accession>M4SW40</accession>
<dbReference type="Pfam" id="PF10659">
    <property type="entry name" value="Trypan_glycop_C"/>
    <property type="match status" value="1"/>
</dbReference>
<dbReference type="GO" id="GO:0005886">
    <property type="term" value="C:plasma membrane"/>
    <property type="evidence" value="ECO:0007669"/>
    <property type="project" value="UniProtKB-SubCell"/>
</dbReference>
<evidence type="ECO:0000256" key="4">
    <source>
        <dbReference type="ARBA" id="ARBA00022622"/>
    </source>
</evidence>
<proteinExistence type="predicted"/>
<keyword evidence="9" id="KW-0175">Coiled coil</keyword>
<sequence length="357" mass="38986">IRRGNENQGTIKNSGIWQPNQKSNTSCSYRLNNKPVVNNAGINLRGRRNVSASQNRGCGALMHMWKNQRTGADRRAMHCNSRLHNDGNRCELRQRRKILPNYIKNCKKRTANTITSAEITTALSKLTEKLTIDSAQTTLGKFIQTNCGASSNNGACVLHTGAAQSALEAMHKAPWYDNLKQAAEKLRDLEAANAVTEQINRHLQLEEQSAYRLAVTTTTTGNNPKQQSSVQTTLPGHVSAKQKEQCEAIEKAADCKSNGDCKWEGSDEKDGKHCKLNTTATEKEKTQAGATGGNGETKTTDKCSQAKNPEECAAVKGEIPKDKKAVCEWIEGKCQDSSILVTKKIALGAAAFVALLF</sequence>
<name>M4SW40_9TRYP</name>
<feature type="region of interest" description="Disordered" evidence="10">
    <location>
        <begin position="283"/>
        <end position="303"/>
    </location>
</feature>
<dbReference type="InterPro" id="IPR019609">
    <property type="entry name" value="Variant_surf_glycoprt_trypan_C"/>
</dbReference>
<reference evidence="13" key="1">
    <citation type="submission" date="2013-02" db="EMBL/GenBank/DDBJ databases">
        <authorList>
            <person name="Cross G.A.M."/>
            <person name="Kim H.-S."/>
            <person name="Wickstead B."/>
        </authorList>
    </citation>
    <scope>NUCLEOTIDE SEQUENCE</scope>
    <source>
        <strain evidence="13">Lister 427</strain>
    </source>
</reference>
<keyword evidence="7" id="KW-0325">Glycoprotein</keyword>
<feature type="domain" description="Trypanosome variant surface glycoprotein C-terminal" evidence="11">
    <location>
        <begin position="246"/>
        <end position="356"/>
    </location>
</feature>
<evidence type="ECO:0000256" key="9">
    <source>
        <dbReference type="SAM" id="Coils"/>
    </source>
</evidence>
<feature type="domain" description="Trypanosome variant surface glycoprotein B-type N-terminal" evidence="12">
    <location>
        <begin position="102"/>
        <end position="204"/>
    </location>
</feature>
<keyword evidence="5" id="KW-0732">Signal</keyword>
<evidence type="ECO:0000256" key="2">
    <source>
        <dbReference type="ARBA" id="ARBA00004609"/>
    </source>
</evidence>
<reference evidence="13" key="2">
    <citation type="journal article" date="2014" name="Mol. Biochem. Parasitol.">
        <title>Capturing the variant surface glycoprotein repertoire (the VSGnome) of Trypanosoma brucei Lister 427.</title>
        <authorList>
            <person name="Cross G.A."/>
            <person name="Kim H.S."/>
            <person name="Wickstead B."/>
        </authorList>
    </citation>
    <scope>NUCLEOTIDE SEQUENCE</scope>
    <source>
        <strain evidence="13">Lister 427</strain>
    </source>
</reference>
<keyword evidence="8" id="KW-0449">Lipoprotein</keyword>
<organism evidence="13">
    <name type="scientific">Trypanosoma brucei</name>
    <dbReference type="NCBI Taxonomy" id="5691"/>
    <lineage>
        <taxon>Eukaryota</taxon>
        <taxon>Discoba</taxon>
        <taxon>Euglenozoa</taxon>
        <taxon>Kinetoplastea</taxon>
        <taxon>Metakinetoplastina</taxon>
        <taxon>Trypanosomatida</taxon>
        <taxon>Trypanosomatidae</taxon>
        <taxon>Trypanosoma</taxon>
    </lineage>
</organism>
<evidence type="ECO:0000256" key="5">
    <source>
        <dbReference type="ARBA" id="ARBA00022729"/>
    </source>
</evidence>
<feature type="region of interest" description="Disordered" evidence="10">
    <location>
        <begin position="1"/>
        <end position="31"/>
    </location>
</feature>
<dbReference type="EMBL" id="KC611531">
    <property type="protein sequence ID" value="AGH58962.1"/>
    <property type="molecule type" value="Genomic_DNA"/>
</dbReference>